<name>A0ACC1PH43_9PEZI</name>
<sequence>MEVVGLVAAVPGLVKLTKTTLSLLHDVSQSRKALSKVTNSLESQLQALSEVLELFTSRHHPDLLLSSQRQKLSPLIKQLHEQLESLNAFLTATRSKSRLQRMRIIVNNPKKKLQEDVQKLERSISIVKLYLLECNITSNEEAAATFLTAKKSELRNLLDPGGHDFIRTRLEGTFDWILSNSTFNQWLDASGPPRPIAAPRSRLLLIHGPKGSGKSVLAASTADRVRCNGRPCVFFSFFHGIGRQKKCKTMFSTILWQMLNFNGLSSHILNQVHDTISNSDSLSLAPLLQSIERVATIIKTPFYMIIDGIDESDDDWGDTEGPMKILEGWMDQFTQLRILLAGRQSALHHLLAKYSGIELSEDVTKGDISMMINHKIRESPHINAMPENLRNHVQKTLQDMSSGMFLWVELVFKELRHCHSPDSVRNCLQDLPRGLEAEYARLFSRLMYRLHSQVDRPTPAMRTARTLLALIASALEPLTADDLRHAYAASCGKGQMWEGELITEDAIFDLVGDFVTYTGSRIQHIHFCHSSLEEFLLLPKGNWTGSLKEIEFFRLEHLECHQLMARASLEFVTNFDFGYPLTEDSYDRLASKAFLLYATKNGFSHLSHSSSADITGSATQIESLKAYIACPNFGGLVEFLIITFMEKIEFMEDCISGLITDGLEELFPIVRNRAIAEHTHRVETFGPDDPRTRSWGEFLKSGEVNLLWSLSPGSERLQHIQGTSPDLIVTDIEKSKRRNNPSELSFQLTSPSNSSQNHAQAAMRRPKADIGATPPSDLLNAAVQSNIQGLTLPHTLRQAIQVWTDPRALLSKVLQSFIARLPIPFHLICASAMCTKWGDRELGIALFDLARQRTKNQRTLYRIWALRTGRLGLKHEERLRYRSEAQSIILGLGDSPVTRVIQYFNTEGLIELLDAAGRRTEVPQLIDDLLGKISKSHCGARGHRRQNYLHSIVYKTGTWRSVEIELLGYVGMTLYETAFYREAERVFAHACACAKARYGKHKPDAMHFQLHHVESLMRIMEYSEAEKILNEMLVARPSGPSMDFELYMASYYAGLTAQKLEKYDNASKILQRLLNDLEPEEIDNWRSLDIEKEELVIQARVLLLEVLASHKRLDPNHELQQTLLETCLKHLDQTHYADIRMLWFNDATWKCCVASDGVYGANHEVTWRFEEYLPYTGLQEPKEIYQCQYQGCSFFSTGNQTPRLDHPDHISPSFLMERDHGTV</sequence>
<evidence type="ECO:0000313" key="2">
    <source>
        <dbReference type="Proteomes" id="UP001143856"/>
    </source>
</evidence>
<evidence type="ECO:0000313" key="1">
    <source>
        <dbReference type="EMBL" id="KAJ2991007.1"/>
    </source>
</evidence>
<dbReference type="EMBL" id="JAPDGR010000362">
    <property type="protein sequence ID" value="KAJ2991007.1"/>
    <property type="molecule type" value="Genomic_DNA"/>
</dbReference>
<comment type="caution">
    <text evidence="1">The sequence shown here is derived from an EMBL/GenBank/DDBJ whole genome shotgun (WGS) entry which is preliminary data.</text>
</comment>
<proteinExistence type="predicted"/>
<dbReference type="Proteomes" id="UP001143856">
    <property type="component" value="Unassembled WGS sequence"/>
</dbReference>
<reference evidence="1" key="1">
    <citation type="submission" date="2022-10" db="EMBL/GenBank/DDBJ databases">
        <title>Genome Sequence of Xylaria curta.</title>
        <authorList>
            <person name="Buettner E."/>
        </authorList>
    </citation>
    <scope>NUCLEOTIDE SEQUENCE</scope>
    <source>
        <strain evidence="1">Babe10</strain>
    </source>
</reference>
<keyword evidence="2" id="KW-1185">Reference proteome</keyword>
<organism evidence="1 2">
    <name type="scientific">Xylaria curta</name>
    <dbReference type="NCBI Taxonomy" id="42375"/>
    <lineage>
        <taxon>Eukaryota</taxon>
        <taxon>Fungi</taxon>
        <taxon>Dikarya</taxon>
        <taxon>Ascomycota</taxon>
        <taxon>Pezizomycotina</taxon>
        <taxon>Sordariomycetes</taxon>
        <taxon>Xylariomycetidae</taxon>
        <taxon>Xylariales</taxon>
        <taxon>Xylariaceae</taxon>
        <taxon>Xylaria</taxon>
    </lineage>
</organism>
<gene>
    <name evidence="1" type="ORF">NUW58_g2684</name>
</gene>
<accession>A0ACC1PH43</accession>
<protein>
    <submittedName>
        <fullName evidence="1">Uncharacterized protein</fullName>
    </submittedName>
</protein>